<dbReference type="SUPFAM" id="SSF53335">
    <property type="entry name" value="S-adenosyl-L-methionine-dependent methyltransferases"/>
    <property type="match status" value="1"/>
</dbReference>
<dbReference type="EMBL" id="CP016076">
    <property type="protein sequence ID" value="APU12701.1"/>
    <property type="molecule type" value="Genomic_DNA"/>
</dbReference>
<dbReference type="Gene3D" id="3.40.50.150">
    <property type="entry name" value="Vaccinia Virus protein VP39"/>
    <property type="match status" value="1"/>
</dbReference>
<feature type="region of interest" description="Disordered" evidence="1">
    <location>
        <begin position="1"/>
        <end position="65"/>
    </location>
</feature>
<dbReference type="CDD" id="cd02440">
    <property type="entry name" value="AdoMet_MTases"/>
    <property type="match status" value="1"/>
</dbReference>
<feature type="compositionally biased region" description="Basic and acidic residues" evidence="1">
    <location>
        <begin position="40"/>
        <end position="50"/>
    </location>
</feature>
<feature type="domain" description="Methyltransferase" evidence="2">
    <location>
        <begin position="122"/>
        <end position="212"/>
    </location>
</feature>
<dbReference type="InterPro" id="IPR029063">
    <property type="entry name" value="SAM-dependent_MTases_sf"/>
</dbReference>
<dbReference type="GO" id="GO:0008168">
    <property type="term" value="F:methyltransferase activity"/>
    <property type="evidence" value="ECO:0007669"/>
    <property type="project" value="UniProtKB-KW"/>
</dbReference>
<dbReference type="PANTHER" id="PTHR42912">
    <property type="entry name" value="METHYLTRANSFERASE"/>
    <property type="match status" value="1"/>
</dbReference>
<reference evidence="4" key="1">
    <citation type="submission" date="2016-06" db="EMBL/GenBank/DDBJ databases">
        <title>Complete genome sequence of Actinoalloteichus fjordicus DSM 46855 (=ADI127-17), type strain of the new species Actinoalloteichus fjordicus.</title>
        <authorList>
            <person name="Ruckert C."/>
            <person name="Nouioui I."/>
            <person name="Willmese J."/>
            <person name="van Wezel G."/>
            <person name="Klenk H.-P."/>
            <person name="Kalinowski J."/>
            <person name="Zotchev S.B."/>
        </authorList>
    </citation>
    <scope>NUCLEOTIDE SEQUENCE [LARGE SCALE GENOMIC DNA]</scope>
    <source>
        <strain evidence="4">ADI127-7</strain>
    </source>
</reference>
<dbReference type="InterPro" id="IPR050508">
    <property type="entry name" value="Methyltransf_Superfamily"/>
</dbReference>
<dbReference type="InterPro" id="IPR041698">
    <property type="entry name" value="Methyltransf_25"/>
</dbReference>
<protein>
    <submittedName>
        <fullName evidence="3">Type 11 methyltransferase</fullName>
    </submittedName>
</protein>
<accession>A0AAC9L8E3</accession>
<dbReference type="KEGG" id="acad:UA74_03090"/>
<name>A0AAC9L8E3_9PSEU</name>
<dbReference type="Pfam" id="PF13649">
    <property type="entry name" value="Methyltransf_25"/>
    <property type="match status" value="1"/>
</dbReference>
<evidence type="ECO:0000313" key="3">
    <source>
        <dbReference type="EMBL" id="APU12701.1"/>
    </source>
</evidence>
<evidence type="ECO:0000313" key="4">
    <source>
        <dbReference type="Proteomes" id="UP000185511"/>
    </source>
</evidence>
<gene>
    <name evidence="3" type="ORF">UA74_03090</name>
</gene>
<dbReference type="Proteomes" id="UP000185511">
    <property type="component" value="Chromosome"/>
</dbReference>
<organism evidence="3 4">
    <name type="scientific">Actinoalloteichus fjordicus</name>
    <dbReference type="NCBI Taxonomy" id="1612552"/>
    <lineage>
        <taxon>Bacteria</taxon>
        <taxon>Bacillati</taxon>
        <taxon>Actinomycetota</taxon>
        <taxon>Actinomycetes</taxon>
        <taxon>Pseudonocardiales</taxon>
        <taxon>Pseudonocardiaceae</taxon>
        <taxon>Actinoalloteichus</taxon>
    </lineage>
</organism>
<evidence type="ECO:0000256" key="1">
    <source>
        <dbReference type="SAM" id="MobiDB-lite"/>
    </source>
</evidence>
<feature type="compositionally biased region" description="Polar residues" evidence="1">
    <location>
        <begin position="1"/>
        <end position="24"/>
    </location>
</feature>
<sequence length="287" mass="30461">MAQAARVTNSGGRPSTAVDATSIDQIAGRSSAADAVPLEGSDRHSSDRGEAGPAQRRAVGTDDGTVRAVTEPAVVHDIRAAYDAVAPRYAELFSNVLETLPMERAMLAAFAELVRAHDAGPVADVGCGPGHVTAHLHALGATAFGIDLSSEMVALARRAHPDLRFDEGSMTALDVDDGVLGGILAFYSVIHTPPQHVPAVFAEFRRVLAPGGHLLLGFFAGDDPLPQEFDHKVTLAYRWSPGSLAESARQAGFVEVARLVREPREGERQFQQAQLLVRKPEEPGAPR</sequence>
<keyword evidence="3" id="KW-0808">Transferase</keyword>
<keyword evidence="3" id="KW-0489">Methyltransferase</keyword>
<dbReference type="GO" id="GO:0032259">
    <property type="term" value="P:methylation"/>
    <property type="evidence" value="ECO:0007669"/>
    <property type="project" value="UniProtKB-KW"/>
</dbReference>
<dbReference type="AlphaFoldDB" id="A0AAC9L8E3"/>
<keyword evidence="4" id="KW-1185">Reference proteome</keyword>
<evidence type="ECO:0000259" key="2">
    <source>
        <dbReference type="Pfam" id="PF13649"/>
    </source>
</evidence>
<proteinExistence type="predicted"/>